<dbReference type="PROSITE" id="PS50103">
    <property type="entry name" value="ZF_C3H1"/>
    <property type="match status" value="1"/>
</dbReference>
<keyword evidence="1" id="KW-0863">Zinc-finger</keyword>
<organism evidence="4 5">
    <name type="scientific">Immersiella caudata</name>
    <dbReference type="NCBI Taxonomy" id="314043"/>
    <lineage>
        <taxon>Eukaryota</taxon>
        <taxon>Fungi</taxon>
        <taxon>Dikarya</taxon>
        <taxon>Ascomycota</taxon>
        <taxon>Pezizomycotina</taxon>
        <taxon>Sordariomycetes</taxon>
        <taxon>Sordariomycetidae</taxon>
        <taxon>Sordariales</taxon>
        <taxon>Lasiosphaeriaceae</taxon>
        <taxon>Immersiella</taxon>
    </lineage>
</organism>
<proteinExistence type="predicted"/>
<gene>
    <name evidence="4" type="ORF">B0T14DRAFT_522075</name>
</gene>
<evidence type="ECO:0000256" key="2">
    <source>
        <dbReference type="SAM" id="MobiDB-lite"/>
    </source>
</evidence>
<evidence type="ECO:0000313" key="4">
    <source>
        <dbReference type="EMBL" id="KAK0620749.1"/>
    </source>
</evidence>
<reference evidence="4" key="1">
    <citation type="submission" date="2023-06" db="EMBL/GenBank/DDBJ databases">
        <title>Genome-scale phylogeny and comparative genomics of the fungal order Sordariales.</title>
        <authorList>
            <consortium name="Lawrence Berkeley National Laboratory"/>
            <person name="Hensen N."/>
            <person name="Bonometti L."/>
            <person name="Westerberg I."/>
            <person name="Brannstrom I.O."/>
            <person name="Guillou S."/>
            <person name="Cros-Aarteil S."/>
            <person name="Calhoun S."/>
            <person name="Haridas S."/>
            <person name="Kuo A."/>
            <person name="Mondo S."/>
            <person name="Pangilinan J."/>
            <person name="Riley R."/>
            <person name="Labutti K."/>
            <person name="Andreopoulos B."/>
            <person name="Lipzen A."/>
            <person name="Chen C."/>
            <person name="Yanf M."/>
            <person name="Daum C."/>
            <person name="Ng V."/>
            <person name="Clum A."/>
            <person name="Steindorff A."/>
            <person name="Ohm R."/>
            <person name="Martin F."/>
            <person name="Silar P."/>
            <person name="Natvig D."/>
            <person name="Lalanne C."/>
            <person name="Gautier V."/>
            <person name="Ament-Velasquez S.L."/>
            <person name="Kruys A."/>
            <person name="Hutchinson M.I."/>
            <person name="Powell A.J."/>
            <person name="Barry K."/>
            <person name="Miller A.N."/>
            <person name="Grigoriev I.V."/>
            <person name="Debuchy R."/>
            <person name="Gladieux P."/>
            <person name="Thoren M.H."/>
            <person name="Johannesson H."/>
        </authorList>
    </citation>
    <scope>NUCLEOTIDE SEQUENCE</scope>
    <source>
        <strain evidence="4">CBS 606.72</strain>
    </source>
</reference>
<evidence type="ECO:0000256" key="1">
    <source>
        <dbReference type="PROSITE-ProRule" id="PRU00723"/>
    </source>
</evidence>
<evidence type="ECO:0000259" key="3">
    <source>
        <dbReference type="PROSITE" id="PS50103"/>
    </source>
</evidence>
<dbReference type="Gene3D" id="3.40.50.1010">
    <property type="entry name" value="5'-nuclease"/>
    <property type="match status" value="1"/>
</dbReference>
<dbReference type="InterPro" id="IPR000571">
    <property type="entry name" value="Znf_CCCH"/>
</dbReference>
<dbReference type="AlphaFoldDB" id="A0AA40C111"/>
<feature type="compositionally biased region" description="Polar residues" evidence="2">
    <location>
        <begin position="339"/>
        <end position="350"/>
    </location>
</feature>
<name>A0AA40C111_9PEZI</name>
<protein>
    <recommendedName>
        <fullName evidence="3">C3H1-type domain-containing protein</fullName>
    </recommendedName>
</protein>
<dbReference type="Proteomes" id="UP001175000">
    <property type="component" value="Unassembled WGS sequence"/>
</dbReference>
<feature type="domain" description="C3H1-type" evidence="3">
    <location>
        <begin position="437"/>
        <end position="462"/>
    </location>
</feature>
<sequence>MSTETCMIFVDDSNVWIEAQKFAASGNSHMPKLQDSNRDPRLRIDIGKLVETLRRKGGQNRIQGPSFLYGSRPPPNDSVWKAWEKNKFETNIYDRALSGKEKEVDNSMSVEMTFKASELQFKSKHLAGSKGAGEKGRTIFVVITGDRDMMPAVKFVLKCGIRVELWGWKSGISQAFVDLAASDGLLSVNLLDSIFQDICFTAYRSTRKVKSVVGGKTMVLQNVQVCDEEAICDQLLNTGQLFWKTRWDGKADLCIEFPKASHMEKLIRQARQLLPDVAILSWPEYRASIANEDLADDVKTANMYELLGSASTASDENDDTNVEERLQSLALQEPKESASTKVSGNTNSNPDGYEGKGKGNAGGTIHDAHDSGYDDDVGGWKTIVNKADANKRHRRIVNQQQDCPYGLQCKKKDDCGYRHTPKERQLFQQNPNRNVGLRKTKLCLYAPNCRRGRDCLFAHTEDEATCLDCKQVGHFQGNKDKCLLRS</sequence>
<dbReference type="EMBL" id="JAULSU010000004">
    <property type="protein sequence ID" value="KAK0620749.1"/>
    <property type="molecule type" value="Genomic_DNA"/>
</dbReference>
<accession>A0AA40C111</accession>
<keyword evidence="1" id="KW-0479">Metal-binding</keyword>
<evidence type="ECO:0000313" key="5">
    <source>
        <dbReference type="Proteomes" id="UP001175000"/>
    </source>
</evidence>
<dbReference type="GO" id="GO:0008270">
    <property type="term" value="F:zinc ion binding"/>
    <property type="evidence" value="ECO:0007669"/>
    <property type="project" value="UniProtKB-KW"/>
</dbReference>
<feature type="zinc finger region" description="C3H1-type" evidence="1">
    <location>
        <begin position="437"/>
        <end position="462"/>
    </location>
</feature>
<feature type="region of interest" description="Disordered" evidence="2">
    <location>
        <begin position="330"/>
        <end position="366"/>
    </location>
</feature>
<comment type="caution">
    <text evidence="4">The sequence shown here is derived from an EMBL/GenBank/DDBJ whole genome shotgun (WGS) entry which is preliminary data.</text>
</comment>
<keyword evidence="5" id="KW-1185">Reference proteome</keyword>
<keyword evidence="1" id="KW-0862">Zinc</keyword>